<dbReference type="KEGG" id="vg:28800530"/>
<gene>
    <name evidence="1" type="primary">72</name>
    <name evidence="1" type="ORF">PBI_ONEUP_72</name>
</gene>
<accession>A0A166Y985</accession>
<dbReference type="Proteomes" id="UP000204609">
    <property type="component" value="Segment"/>
</dbReference>
<evidence type="ECO:0000313" key="1">
    <source>
        <dbReference type="EMBL" id="ANA86407.1"/>
    </source>
</evidence>
<proteinExistence type="predicted"/>
<protein>
    <submittedName>
        <fullName evidence="1">Uncharacterized protein</fullName>
    </submittedName>
</protein>
<name>A0A166Y985_9CAUD</name>
<dbReference type="GeneID" id="28800530"/>
<evidence type="ECO:0000313" key="2">
    <source>
        <dbReference type="Proteomes" id="UP000204609"/>
    </source>
</evidence>
<reference evidence="2" key="1">
    <citation type="submission" date="2016-03" db="EMBL/GenBank/DDBJ databases">
        <authorList>
            <person name="Ploux O."/>
        </authorList>
    </citation>
    <scope>NUCLEOTIDE SEQUENCE [LARGE SCALE GENOMIC DNA]</scope>
</reference>
<keyword evidence="2" id="KW-1185">Reference proteome</keyword>
<organism evidence="1 2">
    <name type="scientific">Gordonia phage OneUp</name>
    <dbReference type="NCBI Taxonomy" id="1838074"/>
    <lineage>
        <taxon>Viruses</taxon>
        <taxon>Duplodnaviria</taxon>
        <taxon>Heunggongvirae</taxon>
        <taxon>Uroviricota</taxon>
        <taxon>Caudoviricetes</taxon>
        <taxon>Oneupvirus</taxon>
        <taxon>Oneupvirus oneup</taxon>
    </lineage>
</organism>
<dbReference type="EMBL" id="KU998245">
    <property type="protein sequence ID" value="ANA86407.1"/>
    <property type="molecule type" value="Genomic_DNA"/>
</dbReference>
<sequence>MSACEDCWSDAYVKSRIRGTSQVDEYQRLIQDHAGGNIIDPDDEFWTGCSEDCAPHCMSDHRGEQ</sequence>
<dbReference type="OrthoDB" id="41576at10239"/>
<dbReference type="RefSeq" id="YP_009274489.1">
    <property type="nucleotide sequence ID" value="NC_030917.1"/>
</dbReference>